<dbReference type="SUPFAM" id="SSF56059">
    <property type="entry name" value="Glutathione synthetase ATP-binding domain-like"/>
    <property type="match status" value="1"/>
</dbReference>
<comment type="caution">
    <text evidence="6">The sequence shown here is derived from an EMBL/GenBank/DDBJ whole genome shotgun (WGS) entry which is preliminary data.</text>
</comment>
<feature type="domain" description="ATP-grasp" evidence="5">
    <location>
        <begin position="136"/>
        <end position="327"/>
    </location>
</feature>
<accession>A0ABN7PYT1</accession>
<name>A0ABN7PYT1_9BURK</name>
<keyword evidence="3 4" id="KW-0067">ATP-binding</keyword>
<evidence type="ECO:0000256" key="1">
    <source>
        <dbReference type="ARBA" id="ARBA00022598"/>
    </source>
</evidence>
<proteinExistence type="predicted"/>
<dbReference type="InterPro" id="IPR048764">
    <property type="entry name" value="PylC_N"/>
</dbReference>
<reference evidence="6 7" key="1">
    <citation type="submission" date="2021-03" db="EMBL/GenBank/DDBJ databases">
        <authorList>
            <person name="Peeters C."/>
        </authorList>
    </citation>
    <scope>NUCLEOTIDE SEQUENCE [LARGE SCALE GENOMIC DNA]</scope>
    <source>
        <strain evidence="6 7">LMG 26411</strain>
    </source>
</reference>
<keyword evidence="7" id="KW-1185">Reference proteome</keyword>
<dbReference type="Gene3D" id="3.40.50.20">
    <property type="match status" value="1"/>
</dbReference>
<dbReference type="Proteomes" id="UP000672657">
    <property type="component" value="Unassembled WGS sequence"/>
</dbReference>
<dbReference type="PANTHER" id="PTHR43585:SF2">
    <property type="entry name" value="ATP-GRASP ENZYME FSQD"/>
    <property type="match status" value="1"/>
</dbReference>
<sequence length="359" mass="39846">MTDLPARDRTIVIEMPLGTDMNVLLTCVGRRRYLVEYFKAELNGGGMVFGVDNQHSAPAASICDAFVVVPDIYAENYIDVLVDVCRTNRISVLLSLNDLELPLIAEHAHRFREVGTVPVVSPAEVIHLCADKFLTAQFAESVGISTPRSYATLKSAEDAIEAGDIDFPLVVKPRWGSASFGIFFVENRDELRFAHAYCERIWKQSKFTRMGQPDALVLIQEMISGQEYGLDVFNDLEARPVGVAVRKKLSMRAGETDRAVTVDSDPFSDMAGRISRGLRHIGNVDCDVIVRDGRQYLLEMNPRFGGGYPFTHIAGANLIRVLLNCMRGTHQGEQIRYQAGLEFAKCDFLASVEPPAGQR</sequence>
<evidence type="ECO:0000313" key="6">
    <source>
        <dbReference type="EMBL" id="CAG2143604.1"/>
    </source>
</evidence>
<evidence type="ECO:0000256" key="3">
    <source>
        <dbReference type="ARBA" id="ARBA00022840"/>
    </source>
</evidence>
<evidence type="ECO:0000259" key="5">
    <source>
        <dbReference type="PROSITE" id="PS50975"/>
    </source>
</evidence>
<protein>
    <recommendedName>
        <fullName evidence="5">ATP-grasp domain-containing protein</fullName>
    </recommendedName>
</protein>
<dbReference type="Gene3D" id="3.30.1490.20">
    <property type="entry name" value="ATP-grasp fold, A domain"/>
    <property type="match status" value="1"/>
</dbReference>
<dbReference type="InterPro" id="IPR003806">
    <property type="entry name" value="ATP-grasp_PylC-type"/>
</dbReference>
<dbReference type="InterPro" id="IPR052032">
    <property type="entry name" value="ATP-dep_AA_Ligase"/>
</dbReference>
<organism evidence="6 7">
    <name type="scientific">Cupriavidus numazuensis</name>
    <dbReference type="NCBI Taxonomy" id="221992"/>
    <lineage>
        <taxon>Bacteria</taxon>
        <taxon>Pseudomonadati</taxon>
        <taxon>Pseudomonadota</taxon>
        <taxon>Betaproteobacteria</taxon>
        <taxon>Burkholderiales</taxon>
        <taxon>Burkholderiaceae</taxon>
        <taxon>Cupriavidus</taxon>
    </lineage>
</organism>
<evidence type="ECO:0000313" key="7">
    <source>
        <dbReference type="Proteomes" id="UP000672657"/>
    </source>
</evidence>
<dbReference type="PROSITE" id="PS50975">
    <property type="entry name" value="ATP_GRASP"/>
    <property type="match status" value="1"/>
</dbReference>
<gene>
    <name evidence="6" type="ORF">LMG26411_02408</name>
</gene>
<keyword evidence="1" id="KW-0436">Ligase</keyword>
<keyword evidence="2 4" id="KW-0547">Nucleotide-binding</keyword>
<dbReference type="NCBIfam" id="NF009404">
    <property type="entry name" value="PRK12767.1-3"/>
    <property type="match status" value="1"/>
</dbReference>
<dbReference type="PANTHER" id="PTHR43585">
    <property type="entry name" value="FUMIPYRROLE BIOSYNTHESIS PROTEIN C"/>
    <property type="match status" value="1"/>
</dbReference>
<evidence type="ECO:0000256" key="2">
    <source>
        <dbReference type="ARBA" id="ARBA00022741"/>
    </source>
</evidence>
<dbReference type="Pfam" id="PF02655">
    <property type="entry name" value="ATP-grasp_3"/>
    <property type="match status" value="1"/>
</dbReference>
<dbReference type="Gene3D" id="3.30.470.20">
    <property type="entry name" value="ATP-grasp fold, B domain"/>
    <property type="match status" value="1"/>
</dbReference>
<dbReference type="InterPro" id="IPR011761">
    <property type="entry name" value="ATP-grasp"/>
</dbReference>
<dbReference type="EMBL" id="CAJPVI010000012">
    <property type="protein sequence ID" value="CAG2143604.1"/>
    <property type="molecule type" value="Genomic_DNA"/>
</dbReference>
<dbReference type="InterPro" id="IPR013815">
    <property type="entry name" value="ATP_grasp_subdomain_1"/>
</dbReference>
<dbReference type="Pfam" id="PF21360">
    <property type="entry name" value="PylC-like_N"/>
    <property type="match status" value="1"/>
</dbReference>
<evidence type="ECO:0000256" key="4">
    <source>
        <dbReference type="PROSITE-ProRule" id="PRU00409"/>
    </source>
</evidence>